<dbReference type="Pfam" id="PF06144">
    <property type="entry name" value="DNA_pol3_delta"/>
    <property type="match status" value="1"/>
</dbReference>
<evidence type="ECO:0000313" key="12">
    <source>
        <dbReference type="EMBL" id="MBS7825270.1"/>
    </source>
</evidence>
<dbReference type="SUPFAM" id="SSF48019">
    <property type="entry name" value="post-AAA+ oligomerization domain-like"/>
    <property type="match status" value="1"/>
</dbReference>
<gene>
    <name evidence="12" type="primary">holA</name>
    <name evidence="12" type="ORF">J7561_08650</name>
</gene>
<evidence type="ECO:0000313" key="13">
    <source>
        <dbReference type="Proteomes" id="UP000680020"/>
    </source>
</evidence>
<dbReference type="Gene3D" id="1.20.272.10">
    <property type="match status" value="1"/>
</dbReference>
<dbReference type="PANTHER" id="PTHR34388">
    <property type="entry name" value="DNA POLYMERASE III SUBUNIT DELTA"/>
    <property type="match status" value="1"/>
</dbReference>
<dbReference type="Proteomes" id="UP000680020">
    <property type="component" value="Unassembled WGS sequence"/>
</dbReference>
<evidence type="ECO:0000256" key="9">
    <source>
        <dbReference type="NCBIfam" id="TIGR01128"/>
    </source>
</evidence>
<feature type="domain" description="DNA polymerase III delta N-terminal" evidence="10">
    <location>
        <begin position="22"/>
        <end position="138"/>
    </location>
</feature>
<evidence type="ECO:0000256" key="7">
    <source>
        <dbReference type="ARBA" id="ARBA00034754"/>
    </source>
</evidence>
<evidence type="ECO:0000256" key="4">
    <source>
        <dbReference type="ARBA" id="ARBA00022695"/>
    </source>
</evidence>
<evidence type="ECO:0000256" key="3">
    <source>
        <dbReference type="ARBA" id="ARBA00022679"/>
    </source>
</evidence>
<reference evidence="12" key="1">
    <citation type="submission" date="2021-03" db="EMBL/GenBank/DDBJ databases">
        <title>Identification and antibiotic profiling of Wohlfahrtiimonas chitiniclastica, an underestimated human pathogen.</title>
        <authorList>
            <person name="Kopf A."/>
            <person name="Bunk B."/>
            <person name="Coldewey S."/>
            <person name="Gunzer F."/>
            <person name="Riedel T."/>
            <person name="Schroettner P."/>
        </authorList>
    </citation>
    <scope>NUCLEOTIDE SEQUENCE</scope>
    <source>
        <strain evidence="12">DSM 100917</strain>
    </source>
</reference>
<comment type="catalytic activity">
    <reaction evidence="8">
        <text>DNA(n) + a 2'-deoxyribonucleoside 5'-triphosphate = DNA(n+1) + diphosphate</text>
        <dbReference type="Rhea" id="RHEA:22508"/>
        <dbReference type="Rhea" id="RHEA-COMP:17339"/>
        <dbReference type="Rhea" id="RHEA-COMP:17340"/>
        <dbReference type="ChEBI" id="CHEBI:33019"/>
        <dbReference type="ChEBI" id="CHEBI:61560"/>
        <dbReference type="ChEBI" id="CHEBI:173112"/>
        <dbReference type="EC" id="2.7.7.7"/>
    </reaction>
</comment>
<evidence type="ECO:0000256" key="6">
    <source>
        <dbReference type="ARBA" id="ARBA00022932"/>
    </source>
</evidence>
<comment type="similarity">
    <text evidence="7">Belongs to the DNA polymerase HolA subunit family.</text>
</comment>
<dbReference type="NCBIfam" id="TIGR01128">
    <property type="entry name" value="holA"/>
    <property type="match status" value="1"/>
</dbReference>
<dbReference type="Gene3D" id="1.10.8.60">
    <property type="match status" value="1"/>
</dbReference>
<dbReference type="GO" id="GO:0006261">
    <property type="term" value="P:DNA-templated DNA replication"/>
    <property type="evidence" value="ECO:0007669"/>
    <property type="project" value="TreeGrafter"/>
</dbReference>
<dbReference type="Gene3D" id="3.40.50.300">
    <property type="entry name" value="P-loop containing nucleotide triphosphate hydrolases"/>
    <property type="match status" value="1"/>
</dbReference>
<dbReference type="InterPro" id="IPR005790">
    <property type="entry name" value="DNA_polIII_delta"/>
</dbReference>
<dbReference type="RefSeq" id="WP_008315975.1">
    <property type="nucleotide sequence ID" value="NZ_JAGIBR010000012.1"/>
</dbReference>
<dbReference type="GeneID" id="58264564"/>
<evidence type="ECO:0000256" key="1">
    <source>
        <dbReference type="ARBA" id="ARBA00012417"/>
    </source>
</evidence>
<dbReference type="PANTHER" id="PTHR34388:SF1">
    <property type="entry name" value="DNA POLYMERASE III SUBUNIT DELTA"/>
    <property type="match status" value="1"/>
</dbReference>
<keyword evidence="5" id="KW-0235">DNA replication</keyword>
<evidence type="ECO:0000259" key="11">
    <source>
        <dbReference type="Pfam" id="PF14840"/>
    </source>
</evidence>
<dbReference type="InterPro" id="IPR032780">
    <property type="entry name" value="DNA_pol3_delt_C"/>
</dbReference>
<dbReference type="EC" id="2.7.7.7" evidence="1 9"/>
<keyword evidence="3 12" id="KW-0808">Transferase</keyword>
<dbReference type="InterPro" id="IPR010372">
    <property type="entry name" value="DNA_pol3_delta_N"/>
</dbReference>
<evidence type="ECO:0000256" key="2">
    <source>
        <dbReference type="ARBA" id="ARBA00017703"/>
    </source>
</evidence>
<dbReference type="GO" id="GO:0003677">
    <property type="term" value="F:DNA binding"/>
    <property type="evidence" value="ECO:0007669"/>
    <property type="project" value="InterPro"/>
</dbReference>
<dbReference type="GO" id="GO:0003887">
    <property type="term" value="F:DNA-directed DNA polymerase activity"/>
    <property type="evidence" value="ECO:0007669"/>
    <property type="project" value="UniProtKB-UniRule"/>
</dbReference>
<dbReference type="InterPro" id="IPR027417">
    <property type="entry name" value="P-loop_NTPase"/>
</dbReference>
<dbReference type="GO" id="GO:0009360">
    <property type="term" value="C:DNA polymerase III complex"/>
    <property type="evidence" value="ECO:0007669"/>
    <property type="project" value="UniProtKB-UniRule"/>
</dbReference>
<name>A0AB35C318_9GAMM</name>
<dbReference type="Pfam" id="PF14840">
    <property type="entry name" value="DNA_pol3_delt_C"/>
    <property type="match status" value="1"/>
</dbReference>
<organism evidence="12 13">
    <name type="scientific">Wohlfahrtiimonas chitiniclastica</name>
    <dbReference type="NCBI Taxonomy" id="400946"/>
    <lineage>
        <taxon>Bacteria</taxon>
        <taxon>Pseudomonadati</taxon>
        <taxon>Pseudomonadota</taxon>
        <taxon>Gammaproteobacteria</taxon>
        <taxon>Cardiobacteriales</taxon>
        <taxon>Ignatzschineriaceae</taxon>
        <taxon>Wohlfahrtiimonas</taxon>
    </lineage>
</organism>
<feature type="domain" description="DNA polymerase III subunit delta C-terminal" evidence="11">
    <location>
        <begin position="215"/>
        <end position="331"/>
    </location>
</feature>
<protein>
    <recommendedName>
        <fullName evidence="2 9">DNA polymerase III subunit delta</fullName>
        <ecNumber evidence="1 9">2.7.7.7</ecNumber>
    </recommendedName>
</protein>
<dbReference type="EMBL" id="JAGIBU010000009">
    <property type="protein sequence ID" value="MBS7825270.1"/>
    <property type="molecule type" value="Genomic_DNA"/>
</dbReference>
<dbReference type="InterPro" id="IPR008921">
    <property type="entry name" value="DNA_pol3_clamp-load_cplx_C"/>
</dbReference>
<sequence>MRIAQDFVTKELPKIIRLPYCLITGDEPALMLNTEQTIKNAIMNLGRYEREVFDVDNKFDWSHILTTGQSLSLFSTEKLIQLRFTQKPDAKTFKQLYECLDQTHSDLFYLITMPKLDRNAQKNKTVQMVERNGCLITVFPPDHTKLPQWIKERARQLQVNLLPESVAFISAHNEGNFLAIEQLLTQLQFLYGNAPISHEMIIELSSENSNFVAFDLSSALLTADIARIYRILQGLRSEGDAPILVNWVLHKEINLIHRMQSKMAQGATMEMALNDVWGSQKAMYRQALNRLSPQRIRHLTRMVVQIDLATKGQLNENPWNAIMRTAFAFAGKRLLPLSAEINL</sequence>
<comment type="caution">
    <text evidence="12">The sequence shown here is derived from an EMBL/GenBank/DDBJ whole genome shotgun (WGS) entry which is preliminary data.</text>
</comment>
<proteinExistence type="inferred from homology"/>
<evidence type="ECO:0000256" key="8">
    <source>
        <dbReference type="ARBA" id="ARBA00049244"/>
    </source>
</evidence>
<dbReference type="AlphaFoldDB" id="A0AB35C318"/>
<accession>A0AB35C318</accession>
<keyword evidence="4 12" id="KW-0548">Nucleotidyltransferase</keyword>
<keyword evidence="6" id="KW-0239">DNA-directed DNA polymerase</keyword>
<dbReference type="CDD" id="cd18138">
    <property type="entry name" value="HLD_clamp_pol_III_delta"/>
    <property type="match status" value="1"/>
</dbReference>
<dbReference type="SUPFAM" id="SSF52540">
    <property type="entry name" value="P-loop containing nucleoside triphosphate hydrolases"/>
    <property type="match status" value="1"/>
</dbReference>
<evidence type="ECO:0000259" key="10">
    <source>
        <dbReference type="Pfam" id="PF06144"/>
    </source>
</evidence>
<evidence type="ECO:0000256" key="5">
    <source>
        <dbReference type="ARBA" id="ARBA00022705"/>
    </source>
</evidence>